<feature type="region of interest" description="Disordered" evidence="1">
    <location>
        <begin position="62"/>
        <end position="90"/>
    </location>
</feature>
<protein>
    <submittedName>
        <fullName evidence="2">Uncharacterized protein</fullName>
    </submittedName>
</protein>
<dbReference type="Proteomes" id="UP001279734">
    <property type="component" value="Unassembled WGS sequence"/>
</dbReference>
<evidence type="ECO:0000256" key="1">
    <source>
        <dbReference type="SAM" id="MobiDB-lite"/>
    </source>
</evidence>
<proteinExistence type="predicted"/>
<feature type="compositionally biased region" description="Polar residues" evidence="1">
    <location>
        <begin position="66"/>
        <end position="77"/>
    </location>
</feature>
<reference evidence="2" key="1">
    <citation type="submission" date="2023-05" db="EMBL/GenBank/DDBJ databases">
        <title>Nepenthes gracilis genome sequencing.</title>
        <authorList>
            <person name="Fukushima K."/>
        </authorList>
    </citation>
    <scope>NUCLEOTIDE SEQUENCE</scope>
    <source>
        <strain evidence="2">SING2019-196</strain>
    </source>
</reference>
<organism evidence="2 3">
    <name type="scientific">Nepenthes gracilis</name>
    <name type="common">Slender pitcher plant</name>
    <dbReference type="NCBI Taxonomy" id="150966"/>
    <lineage>
        <taxon>Eukaryota</taxon>
        <taxon>Viridiplantae</taxon>
        <taxon>Streptophyta</taxon>
        <taxon>Embryophyta</taxon>
        <taxon>Tracheophyta</taxon>
        <taxon>Spermatophyta</taxon>
        <taxon>Magnoliopsida</taxon>
        <taxon>eudicotyledons</taxon>
        <taxon>Gunneridae</taxon>
        <taxon>Pentapetalae</taxon>
        <taxon>Caryophyllales</taxon>
        <taxon>Nepenthaceae</taxon>
        <taxon>Nepenthes</taxon>
    </lineage>
</organism>
<evidence type="ECO:0000313" key="2">
    <source>
        <dbReference type="EMBL" id="GMH07461.1"/>
    </source>
</evidence>
<gene>
    <name evidence="2" type="ORF">Nepgr_009301</name>
</gene>
<evidence type="ECO:0000313" key="3">
    <source>
        <dbReference type="Proteomes" id="UP001279734"/>
    </source>
</evidence>
<name>A0AAD3SB34_NEPGR</name>
<keyword evidence="3" id="KW-1185">Reference proteome</keyword>
<sequence>MTSGLGCEEEARSVHPLRTNSILNSVGLDTAPRENRSPFRGRGWVDNRLSSDFIQFARRNRDVLEGTSSARNGSLSPILNMGRSRRTTDR</sequence>
<accession>A0AAD3SB34</accession>
<dbReference type="EMBL" id="BSYO01000007">
    <property type="protein sequence ID" value="GMH07461.1"/>
    <property type="molecule type" value="Genomic_DNA"/>
</dbReference>
<dbReference type="AlphaFoldDB" id="A0AAD3SB34"/>
<comment type="caution">
    <text evidence="2">The sequence shown here is derived from an EMBL/GenBank/DDBJ whole genome shotgun (WGS) entry which is preliminary data.</text>
</comment>